<proteinExistence type="predicted"/>
<dbReference type="PANTHER" id="PTHR42791:SF1">
    <property type="entry name" value="N-ACETYLTRANSFERASE DOMAIN-CONTAINING PROTEIN"/>
    <property type="match status" value="1"/>
</dbReference>
<dbReference type="Proteomes" id="UP000298030">
    <property type="component" value="Unassembled WGS sequence"/>
</dbReference>
<dbReference type="PANTHER" id="PTHR42791">
    <property type="entry name" value="GNAT FAMILY ACETYLTRANSFERASE"/>
    <property type="match status" value="1"/>
</dbReference>
<evidence type="ECO:0000313" key="4">
    <source>
        <dbReference type="Proteomes" id="UP000298030"/>
    </source>
</evidence>
<evidence type="ECO:0000259" key="2">
    <source>
        <dbReference type="PROSITE" id="PS51186"/>
    </source>
</evidence>
<evidence type="ECO:0000313" key="3">
    <source>
        <dbReference type="EMBL" id="TEB24453.1"/>
    </source>
</evidence>
<organism evidence="3 4">
    <name type="scientific">Coprinellus micaceus</name>
    <name type="common">Glistening ink-cap mushroom</name>
    <name type="synonym">Coprinus micaceus</name>
    <dbReference type="NCBI Taxonomy" id="71717"/>
    <lineage>
        <taxon>Eukaryota</taxon>
        <taxon>Fungi</taxon>
        <taxon>Dikarya</taxon>
        <taxon>Basidiomycota</taxon>
        <taxon>Agaricomycotina</taxon>
        <taxon>Agaricomycetes</taxon>
        <taxon>Agaricomycetidae</taxon>
        <taxon>Agaricales</taxon>
        <taxon>Agaricineae</taxon>
        <taxon>Psathyrellaceae</taxon>
        <taxon>Coprinellus</taxon>
    </lineage>
</organism>
<dbReference type="Gene3D" id="3.40.630.30">
    <property type="match status" value="1"/>
</dbReference>
<dbReference type="STRING" id="71717.A0A4Y7SRF7"/>
<keyword evidence="4" id="KW-1185">Reference proteome</keyword>
<dbReference type="Pfam" id="PF13508">
    <property type="entry name" value="Acetyltransf_7"/>
    <property type="match status" value="1"/>
</dbReference>
<accession>A0A4Y7SRF7</accession>
<feature type="region of interest" description="Disordered" evidence="1">
    <location>
        <begin position="1"/>
        <end position="27"/>
    </location>
</feature>
<dbReference type="InterPro" id="IPR052523">
    <property type="entry name" value="Trichothecene_AcTrans"/>
</dbReference>
<dbReference type="EMBL" id="QPFP01000066">
    <property type="protein sequence ID" value="TEB24453.1"/>
    <property type="molecule type" value="Genomic_DNA"/>
</dbReference>
<sequence>MTIPKSLTLTPSTPMVKPLPKRRPTRVDEDAVEVKRIEGTLTDEEVDLVTEVLVEAFADDPFSLHLVGGNMDLNPTQLRSVVGAANVGGVIVVGLVPHSPSKRSGHPREEEEGTGGLMCRESGRQIEGEIAGVMIFHGPGQSLNSSKEQCEAGYNQFLEEVDEETRRWWLEYWNPLLARTCTSAFGEDTALHAWDLHLFGVRPAFHGKGVASKMMRFVQSLADLDGAPMTLQTQNEVNVHIYERKGFQVKEQIEMESRQGKSRFWFLLRKPELKEPTK</sequence>
<gene>
    <name evidence="3" type="ORF">FA13DRAFT_1714625</name>
</gene>
<evidence type="ECO:0000256" key="1">
    <source>
        <dbReference type="SAM" id="MobiDB-lite"/>
    </source>
</evidence>
<dbReference type="AlphaFoldDB" id="A0A4Y7SRF7"/>
<comment type="caution">
    <text evidence="3">The sequence shown here is derived from an EMBL/GenBank/DDBJ whole genome shotgun (WGS) entry which is preliminary data.</text>
</comment>
<dbReference type="CDD" id="cd04301">
    <property type="entry name" value="NAT_SF"/>
    <property type="match status" value="1"/>
</dbReference>
<dbReference type="PROSITE" id="PS51186">
    <property type="entry name" value="GNAT"/>
    <property type="match status" value="1"/>
</dbReference>
<name>A0A4Y7SRF7_COPMI</name>
<dbReference type="InterPro" id="IPR016181">
    <property type="entry name" value="Acyl_CoA_acyltransferase"/>
</dbReference>
<dbReference type="SUPFAM" id="SSF55729">
    <property type="entry name" value="Acyl-CoA N-acyltransferases (Nat)"/>
    <property type="match status" value="1"/>
</dbReference>
<protein>
    <recommendedName>
        <fullName evidence="2">N-acetyltransferase domain-containing protein</fullName>
    </recommendedName>
</protein>
<dbReference type="GO" id="GO:0016747">
    <property type="term" value="F:acyltransferase activity, transferring groups other than amino-acyl groups"/>
    <property type="evidence" value="ECO:0007669"/>
    <property type="project" value="InterPro"/>
</dbReference>
<dbReference type="InterPro" id="IPR000182">
    <property type="entry name" value="GNAT_dom"/>
</dbReference>
<feature type="compositionally biased region" description="Polar residues" evidence="1">
    <location>
        <begin position="1"/>
        <end position="13"/>
    </location>
</feature>
<dbReference type="OrthoDB" id="4738875at2759"/>
<feature type="domain" description="N-acetyltransferase" evidence="2">
    <location>
        <begin position="134"/>
        <end position="271"/>
    </location>
</feature>
<reference evidence="3 4" key="1">
    <citation type="journal article" date="2019" name="Nat. Ecol. Evol.">
        <title>Megaphylogeny resolves global patterns of mushroom evolution.</title>
        <authorList>
            <person name="Varga T."/>
            <person name="Krizsan K."/>
            <person name="Foldi C."/>
            <person name="Dima B."/>
            <person name="Sanchez-Garcia M."/>
            <person name="Sanchez-Ramirez S."/>
            <person name="Szollosi G.J."/>
            <person name="Szarkandi J.G."/>
            <person name="Papp V."/>
            <person name="Albert L."/>
            <person name="Andreopoulos W."/>
            <person name="Angelini C."/>
            <person name="Antonin V."/>
            <person name="Barry K.W."/>
            <person name="Bougher N.L."/>
            <person name="Buchanan P."/>
            <person name="Buyck B."/>
            <person name="Bense V."/>
            <person name="Catcheside P."/>
            <person name="Chovatia M."/>
            <person name="Cooper J."/>
            <person name="Damon W."/>
            <person name="Desjardin D."/>
            <person name="Finy P."/>
            <person name="Geml J."/>
            <person name="Haridas S."/>
            <person name="Hughes K."/>
            <person name="Justo A."/>
            <person name="Karasinski D."/>
            <person name="Kautmanova I."/>
            <person name="Kiss B."/>
            <person name="Kocsube S."/>
            <person name="Kotiranta H."/>
            <person name="LaButti K.M."/>
            <person name="Lechner B.E."/>
            <person name="Liimatainen K."/>
            <person name="Lipzen A."/>
            <person name="Lukacs Z."/>
            <person name="Mihaltcheva S."/>
            <person name="Morgado L.N."/>
            <person name="Niskanen T."/>
            <person name="Noordeloos M.E."/>
            <person name="Ohm R.A."/>
            <person name="Ortiz-Santana B."/>
            <person name="Ovrebo C."/>
            <person name="Racz N."/>
            <person name="Riley R."/>
            <person name="Savchenko A."/>
            <person name="Shiryaev A."/>
            <person name="Soop K."/>
            <person name="Spirin V."/>
            <person name="Szebenyi C."/>
            <person name="Tomsovsky M."/>
            <person name="Tulloss R.E."/>
            <person name="Uehling J."/>
            <person name="Grigoriev I.V."/>
            <person name="Vagvolgyi C."/>
            <person name="Papp T."/>
            <person name="Martin F.M."/>
            <person name="Miettinen O."/>
            <person name="Hibbett D.S."/>
            <person name="Nagy L.G."/>
        </authorList>
    </citation>
    <scope>NUCLEOTIDE SEQUENCE [LARGE SCALE GENOMIC DNA]</scope>
    <source>
        <strain evidence="3 4">FP101781</strain>
    </source>
</reference>